<evidence type="ECO:0000256" key="1">
    <source>
        <dbReference type="ARBA" id="ARBA00023015"/>
    </source>
</evidence>
<dbReference type="CDD" id="cd01392">
    <property type="entry name" value="HTH_LacI"/>
    <property type="match status" value="1"/>
</dbReference>
<dbReference type="InterPro" id="IPR001761">
    <property type="entry name" value="Peripla_BP/Lac1_sug-bd_dom"/>
</dbReference>
<name>A0A6A1TLV0_NEOGA</name>
<dbReference type="Gene3D" id="3.40.50.2300">
    <property type="match status" value="2"/>
</dbReference>
<dbReference type="PROSITE" id="PS50932">
    <property type="entry name" value="HTH_LACI_2"/>
    <property type="match status" value="1"/>
</dbReference>
<dbReference type="InterPro" id="IPR010982">
    <property type="entry name" value="Lambda_DNA-bd_dom_sf"/>
</dbReference>
<keyword evidence="3" id="KW-0804">Transcription</keyword>
<dbReference type="EMBL" id="VZUL01000002">
    <property type="protein sequence ID" value="KAB1085603.1"/>
    <property type="molecule type" value="Genomic_DNA"/>
</dbReference>
<dbReference type="PANTHER" id="PTHR30146">
    <property type="entry name" value="LACI-RELATED TRANSCRIPTIONAL REPRESSOR"/>
    <property type="match status" value="1"/>
</dbReference>
<comment type="caution">
    <text evidence="5">The sequence shown here is derived from an EMBL/GenBank/DDBJ whole genome shotgun (WGS) entry which is preliminary data.</text>
</comment>
<dbReference type="InterPro" id="IPR028082">
    <property type="entry name" value="Peripla_BP_I"/>
</dbReference>
<keyword evidence="1" id="KW-0805">Transcription regulation</keyword>
<dbReference type="SMART" id="SM00354">
    <property type="entry name" value="HTH_LACI"/>
    <property type="match status" value="1"/>
</dbReference>
<reference evidence="5 6" key="1">
    <citation type="submission" date="2019-09" db="EMBL/GenBank/DDBJ databases">
        <title>Genome sequencing of Ng87 strain.</title>
        <authorList>
            <person name="Karasev E.S."/>
            <person name="Andronov E."/>
        </authorList>
    </citation>
    <scope>NUCLEOTIDE SEQUENCE [LARGE SCALE GENOMIC DNA]</scope>
    <source>
        <strain evidence="5 6">Ng87</strain>
    </source>
</reference>
<dbReference type="CDD" id="cd01575">
    <property type="entry name" value="PBP1_GntR"/>
    <property type="match status" value="1"/>
</dbReference>
<dbReference type="SUPFAM" id="SSF53822">
    <property type="entry name" value="Periplasmic binding protein-like I"/>
    <property type="match status" value="1"/>
</dbReference>
<protein>
    <submittedName>
        <fullName evidence="5">LacI family DNA-binding transcriptional regulator</fullName>
    </submittedName>
</protein>
<dbReference type="PANTHER" id="PTHR30146:SF2">
    <property type="entry name" value="HTH-TYPE TRANSCRIPTIONAL REGULATOR GNTR"/>
    <property type="match status" value="1"/>
</dbReference>
<dbReference type="Pfam" id="PF00532">
    <property type="entry name" value="Peripla_BP_1"/>
    <property type="match status" value="1"/>
</dbReference>
<dbReference type="GO" id="GO:0003700">
    <property type="term" value="F:DNA-binding transcription factor activity"/>
    <property type="evidence" value="ECO:0007669"/>
    <property type="project" value="TreeGrafter"/>
</dbReference>
<evidence type="ECO:0000313" key="6">
    <source>
        <dbReference type="Proteomes" id="UP000386575"/>
    </source>
</evidence>
<dbReference type="AlphaFoldDB" id="A0A6A1TLV0"/>
<evidence type="ECO:0000313" key="5">
    <source>
        <dbReference type="EMBL" id="KAB1085603.1"/>
    </source>
</evidence>
<accession>A0A6A1TLV0</accession>
<dbReference type="Gene3D" id="1.10.260.40">
    <property type="entry name" value="lambda repressor-like DNA-binding domains"/>
    <property type="match status" value="1"/>
</dbReference>
<dbReference type="RefSeq" id="WP_151041329.1">
    <property type="nucleotide sequence ID" value="NZ_VZUL01000002.1"/>
</dbReference>
<dbReference type="GO" id="GO:0000976">
    <property type="term" value="F:transcription cis-regulatory region binding"/>
    <property type="evidence" value="ECO:0007669"/>
    <property type="project" value="TreeGrafter"/>
</dbReference>
<feature type="domain" description="HTH lacI-type" evidence="4">
    <location>
        <begin position="11"/>
        <end position="65"/>
    </location>
</feature>
<dbReference type="InterPro" id="IPR000843">
    <property type="entry name" value="HTH_LacI"/>
</dbReference>
<evidence type="ECO:0000259" key="4">
    <source>
        <dbReference type="PROSITE" id="PS50932"/>
    </source>
</evidence>
<evidence type="ECO:0000256" key="3">
    <source>
        <dbReference type="ARBA" id="ARBA00023163"/>
    </source>
</evidence>
<gene>
    <name evidence="5" type="ORF">F4V91_03630</name>
</gene>
<dbReference type="Pfam" id="PF00356">
    <property type="entry name" value="LacI"/>
    <property type="match status" value="1"/>
</dbReference>
<dbReference type="Proteomes" id="UP000386575">
    <property type="component" value="Unassembled WGS sequence"/>
</dbReference>
<organism evidence="5 6">
    <name type="scientific">Neorhizobium galegae</name>
    <name type="common">Rhizobium galegae</name>
    <dbReference type="NCBI Taxonomy" id="399"/>
    <lineage>
        <taxon>Bacteria</taxon>
        <taxon>Pseudomonadati</taxon>
        <taxon>Pseudomonadota</taxon>
        <taxon>Alphaproteobacteria</taxon>
        <taxon>Hyphomicrobiales</taxon>
        <taxon>Rhizobiaceae</taxon>
        <taxon>Rhizobium/Agrobacterium group</taxon>
        <taxon>Neorhizobium</taxon>
    </lineage>
</organism>
<dbReference type="SUPFAM" id="SSF47413">
    <property type="entry name" value="lambda repressor-like DNA-binding domains"/>
    <property type="match status" value="1"/>
</dbReference>
<sequence>MPPRRARSERVTLLDVANVLGISSITVSRALREPEKVSEPLRQKILRQVEQMGYVPDLAARALASRHNGIVGVLAPALTNHAYLGIMSGIEERVRDTDFRIQYANTNHDADQEYRQVKLFLSQHPAGILLTGLQDQRVSDLLELAPCPVVQIVDLNLLPSGIAVGINHREAAETATRHLLACGYRRIGLIGGSRDLRAQRRHDGYALVMQEAGLYDPGLVMTEHKQTSMQLGCDLFKRLLETAPDVDAVFCQNDDLALGALFEAQRAGLRVPDDFGICGYNDLDFALCAEPRLTTIRVPRFQMGYRATDLIIRAINDECLPSRVIQLPFDLIQRGSTRPPVRSRTC</sequence>
<proteinExistence type="predicted"/>
<evidence type="ECO:0000256" key="2">
    <source>
        <dbReference type="ARBA" id="ARBA00023125"/>
    </source>
</evidence>
<keyword evidence="2 5" id="KW-0238">DNA-binding</keyword>